<dbReference type="EMBL" id="JAWDJW010008679">
    <property type="protein sequence ID" value="KAK3060309.1"/>
    <property type="molecule type" value="Genomic_DNA"/>
</dbReference>
<comment type="caution">
    <text evidence="1">The sequence shown here is derived from an EMBL/GenBank/DDBJ whole genome shotgun (WGS) entry which is preliminary data.</text>
</comment>
<reference evidence="1" key="1">
    <citation type="submission" date="2024-09" db="EMBL/GenBank/DDBJ databases">
        <title>Black Yeasts Isolated from many extreme environments.</title>
        <authorList>
            <person name="Coleine C."/>
            <person name="Stajich J.E."/>
            <person name="Selbmann L."/>
        </authorList>
    </citation>
    <scope>NUCLEOTIDE SEQUENCE</scope>
    <source>
        <strain evidence="1">CCFEE 5737</strain>
    </source>
</reference>
<accession>A0ACC3D1J9</accession>
<organism evidence="1 2">
    <name type="scientific">Coniosporium uncinatum</name>
    <dbReference type="NCBI Taxonomy" id="93489"/>
    <lineage>
        <taxon>Eukaryota</taxon>
        <taxon>Fungi</taxon>
        <taxon>Dikarya</taxon>
        <taxon>Ascomycota</taxon>
        <taxon>Pezizomycotina</taxon>
        <taxon>Dothideomycetes</taxon>
        <taxon>Dothideomycetes incertae sedis</taxon>
        <taxon>Coniosporium</taxon>
    </lineage>
</organism>
<dbReference type="Proteomes" id="UP001186974">
    <property type="component" value="Unassembled WGS sequence"/>
</dbReference>
<name>A0ACC3D1J9_9PEZI</name>
<evidence type="ECO:0000313" key="1">
    <source>
        <dbReference type="EMBL" id="KAK3060309.1"/>
    </source>
</evidence>
<proteinExistence type="predicted"/>
<gene>
    <name evidence="1" type="ORF">LTS18_008832</name>
</gene>
<evidence type="ECO:0000313" key="2">
    <source>
        <dbReference type="Proteomes" id="UP001186974"/>
    </source>
</evidence>
<protein>
    <submittedName>
        <fullName evidence="1">Uncharacterized protein</fullName>
    </submittedName>
</protein>
<keyword evidence="2" id="KW-1185">Reference proteome</keyword>
<sequence length="258" mass="28842">MVQIRDTCDTYGAWVHVDGAFGLLGRILPSSSTDNRSDSPFTLGHPLHDSYSSIAIGCGGMELADSITGDSHKLLNVPYDCGFFFSRDLAIATQVFQNAGAAYLGGSFTEPDTITSPLHIGIENSRRFRALPVYATLVAHGRYGIEEMLRRQVKLVRKIAEYIRSNSFYELLPHDRHIGEHFIVVLFRLSTPRWNEKLVEKINSYRKIYVSGTVWEGQPACRIAISNHAVDVDADYELVKSLLEEVPLQLKQESLGLP</sequence>